<dbReference type="GO" id="GO:0003700">
    <property type="term" value="F:DNA-binding transcription factor activity"/>
    <property type="evidence" value="ECO:0007669"/>
    <property type="project" value="InterPro"/>
</dbReference>
<dbReference type="PANTHER" id="PTHR30204:SF85">
    <property type="entry name" value="MULTIDRUG-EFFLUX TRANSPORTER 2 REGULATOR"/>
    <property type="match status" value="1"/>
</dbReference>
<dbReference type="InterPro" id="IPR009061">
    <property type="entry name" value="DNA-bd_dom_put_sf"/>
</dbReference>
<protein>
    <submittedName>
        <fullName evidence="3">MerR family transcriptional regulator</fullName>
    </submittedName>
</protein>
<dbReference type="Gene3D" id="3.20.80.10">
    <property type="entry name" value="Regulatory factor, effector binding domain"/>
    <property type="match status" value="1"/>
</dbReference>
<comment type="caution">
    <text evidence="3">The sequence shown here is derived from an EMBL/GenBank/DDBJ whole genome shotgun (WGS) entry which is preliminary data.</text>
</comment>
<evidence type="ECO:0000256" key="1">
    <source>
        <dbReference type="ARBA" id="ARBA00023125"/>
    </source>
</evidence>
<proteinExistence type="predicted"/>
<evidence type="ECO:0000259" key="2">
    <source>
        <dbReference type="PROSITE" id="PS50937"/>
    </source>
</evidence>
<dbReference type="SUPFAM" id="SSF46955">
    <property type="entry name" value="Putative DNA-binding domain"/>
    <property type="match status" value="1"/>
</dbReference>
<feature type="domain" description="HTH merR-type" evidence="2">
    <location>
        <begin position="6"/>
        <end position="75"/>
    </location>
</feature>
<reference evidence="3" key="1">
    <citation type="journal article" date="2021" name="PeerJ">
        <title>Extensive microbial diversity within the chicken gut microbiome revealed by metagenomics and culture.</title>
        <authorList>
            <person name="Gilroy R."/>
            <person name="Ravi A."/>
            <person name="Getino M."/>
            <person name="Pursley I."/>
            <person name="Horton D.L."/>
            <person name="Alikhan N.F."/>
            <person name="Baker D."/>
            <person name="Gharbi K."/>
            <person name="Hall N."/>
            <person name="Watson M."/>
            <person name="Adriaenssens E.M."/>
            <person name="Foster-Nyarko E."/>
            <person name="Jarju S."/>
            <person name="Secka A."/>
            <person name="Antonio M."/>
            <person name="Oren A."/>
            <person name="Chaudhuri R.R."/>
            <person name="La Ragione R."/>
            <person name="Hildebrand F."/>
            <person name="Pallen M.J."/>
        </authorList>
    </citation>
    <scope>NUCLEOTIDE SEQUENCE</scope>
    <source>
        <strain evidence="3">ChiSxjej1B13-11762</strain>
    </source>
</reference>
<gene>
    <name evidence="3" type="ORF">H9873_06865</name>
</gene>
<dbReference type="Pfam" id="PF13411">
    <property type="entry name" value="MerR_1"/>
    <property type="match status" value="1"/>
</dbReference>
<evidence type="ECO:0000313" key="3">
    <source>
        <dbReference type="EMBL" id="HIW84024.1"/>
    </source>
</evidence>
<name>A0A9D1RAM2_9FIRM</name>
<keyword evidence="1" id="KW-0238">DNA-binding</keyword>
<reference evidence="3" key="2">
    <citation type="submission" date="2021-04" db="EMBL/GenBank/DDBJ databases">
        <authorList>
            <person name="Gilroy R."/>
        </authorList>
    </citation>
    <scope>NUCLEOTIDE SEQUENCE</scope>
    <source>
        <strain evidence="3">ChiSxjej1B13-11762</strain>
    </source>
</reference>
<dbReference type="PANTHER" id="PTHR30204">
    <property type="entry name" value="REDOX-CYCLING DRUG-SENSING TRANSCRIPTIONAL ACTIVATOR SOXR"/>
    <property type="match status" value="1"/>
</dbReference>
<dbReference type="SMART" id="SM00422">
    <property type="entry name" value="HTH_MERR"/>
    <property type="match status" value="1"/>
</dbReference>
<dbReference type="InterPro" id="IPR011256">
    <property type="entry name" value="Reg_factor_effector_dom_sf"/>
</dbReference>
<dbReference type="PROSITE" id="PS50937">
    <property type="entry name" value="HTH_MERR_2"/>
    <property type="match status" value="1"/>
</dbReference>
<accession>A0A9D1RAM2</accession>
<dbReference type="InterPro" id="IPR047057">
    <property type="entry name" value="MerR_fam"/>
</dbReference>
<dbReference type="Gene3D" id="1.10.1660.10">
    <property type="match status" value="1"/>
</dbReference>
<dbReference type="GO" id="GO:0003677">
    <property type="term" value="F:DNA binding"/>
    <property type="evidence" value="ECO:0007669"/>
    <property type="project" value="UniProtKB-KW"/>
</dbReference>
<evidence type="ECO:0000313" key="4">
    <source>
        <dbReference type="Proteomes" id="UP000824263"/>
    </source>
</evidence>
<dbReference type="InterPro" id="IPR000551">
    <property type="entry name" value="MerR-type_HTH_dom"/>
</dbReference>
<dbReference type="SUPFAM" id="SSF55136">
    <property type="entry name" value="Probable bacterial effector-binding domain"/>
    <property type="match status" value="1"/>
</dbReference>
<dbReference type="EMBL" id="DXGF01000129">
    <property type="protein sequence ID" value="HIW84024.1"/>
    <property type="molecule type" value="Genomic_DNA"/>
</dbReference>
<sequence length="270" mass="30800">MDKKNYLTISEFARISEISRKALIFYDKIGVFSPKHTAPNGYRYYTHEQIYVISVVNILKELGMPLSQIKEYTNHISPERAASLLREQAAHLQDKIGELTAIQDMLSTKLAKLEQGISIDTGSVQIRRFEEEPIFISDPFHADRTCIPDDIWLDFYVKCKKKHVSFGYPEGYLVTEDNLARQQTGEVSNIIAYVKDHRYANNALPAGDYVTVCGKGGLEDTAAIYSRLFDFIRETHCPVTGPSYEERLIDEVGSADRSGQIIRIRIRVRE</sequence>
<organism evidence="3 4">
    <name type="scientific">Candidatus Dorea gallistercoris</name>
    <dbReference type="NCBI Taxonomy" id="2838542"/>
    <lineage>
        <taxon>Bacteria</taxon>
        <taxon>Bacillati</taxon>
        <taxon>Bacillota</taxon>
        <taxon>Clostridia</taxon>
        <taxon>Lachnospirales</taxon>
        <taxon>Lachnospiraceae</taxon>
        <taxon>Dorea</taxon>
    </lineage>
</organism>
<dbReference type="Proteomes" id="UP000824263">
    <property type="component" value="Unassembled WGS sequence"/>
</dbReference>
<dbReference type="AlphaFoldDB" id="A0A9D1RAM2"/>